<sequence>MANEENVSIAEIRDKRRRRLLNGLNIPEMVGVEIGPLCWPLVRRSDGGEIIYVDHTDTPHLRQKYQDDLHLDINEIVDVDAVWGLNTLHEAIKGRYVDYVVASHVVEHVPDLVTWLTELAAVLKPTGEVRLAVPDRRFTFDYFRPESRLPEVLASYIARARVPQPYSILDYCLFAADVSAVEAWQNRINPDSAKRHRTWQGALHLARDAFENGNYHDVHCWVFTPRSFARLIADLCKMELLDFACEGFCDTLHNEFEFSVVMRRSREHSYIADSWRRMEQAASNVTPEIPFWRARRKLEELRSGQDCRQITPRVCGQRSELDADEPLAPPPGFDPREYLVANPDVAEAGVDPVAHYQHFGWREGRALRLPAAAAVAVAVGANGQPHELTSTGRCSADTALHS</sequence>
<protein>
    <recommendedName>
        <fullName evidence="3">Methyltransferase domain-containing protein</fullName>
    </recommendedName>
</protein>
<name>A0A6S7AZK9_9BURK</name>
<dbReference type="Pfam" id="PF13489">
    <property type="entry name" value="Methyltransf_23"/>
    <property type="match status" value="1"/>
</dbReference>
<reference evidence="1 2" key="1">
    <citation type="submission" date="2020-04" db="EMBL/GenBank/DDBJ databases">
        <authorList>
            <person name="De Canck E."/>
        </authorList>
    </citation>
    <scope>NUCLEOTIDE SEQUENCE [LARGE SCALE GENOMIC DNA]</scope>
    <source>
        <strain evidence="1 2">LMG 28614</strain>
    </source>
</reference>
<dbReference type="SUPFAM" id="SSF53335">
    <property type="entry name" value="S-adenosyl-L-methionine-dependent methyltransferases"/>
    <property type="match status" value="1"/>
</dbReference>
<evidence type="ECO:0008006" key="3">
    <source>
        <dbReference type="Google" id="ProtNLM"/>
    </source>
</evidence>
<dbReference type="Proteomes" id="UP000494365">
    <property type="component" value="Unassembled WGS sequence"/>
</dbReference>
<evidence type="ECO:0000313" key="2">
    <source>
        <dbReference type="Proteomes" id="UP000494365"/>
    </source>
</evidence>
<dbReference type="InterPro" id="IPR029063">
    <property type="entry name" value="SAM-dependent_MTases_sf"/>
</dbReference>
<gene>
    <name evidence="1" type="ORF">LMG28614_01068</name>
</gene>
<dbReference type="Gene3D" id="3.40.50.150">
    <property type="entry name" value="Vaccinia Virus protein VP39"/>
    <property type="match status" value="1"/>
</dbReference>
<dbReference type="AlphaFoldDB" id="A0A6S7AZK9"/>
<keyword evidence="2" id="KW-1185">Reference proteome</keyword>
<dbReference type="EMBL" id="CADIKK010000004">
    <property type="protein sequence ID" value="CAB3780678.1"/>
    <property type="molecule type" value="Genomic_DNA"/>
</dbReference>
<accession>A0A6S7AZK9</accession>
<proteinExistence type="predicted"/>
<organism evidence="1 2">
    <name type="scientific">Paraburkholderia ultramafica</name>
    <dbReference type="NCBI Taxonomy" id="1544867"/>
    <lineage>
        <taxon>Bacteria</taxon>
        <taxon>Pseudomonadati</taxon>
        <taxon>Pseudomonadota</taxon>
        <taxon>Betaproteobacteria</taxon>
        <taxon>Burkholderiales</taxon>
        <taxon>Burkholderiaceae</taxon>
        <taxon>Paraburkholderia</taxon>
    </lineage>
</organism>
<evidence type="ECO:0000313" key="1">
    <source>
        <dbReference type="EMBL" id="CAB3780678.1"/>
    </source>
</evidence>
<dbReference type="RefSeq" id="WP_175148508.1">
    <property type="nucleotide sequence ID" value="NZ_CADIKK010000004.1"/>
</dbReference>